<name>A0A1I1CFN5_9PSEU</name>
<evidence type="ECO:0000313" key="1">
    <source>
        <dbReference type="EMBL" id="SFB61495.1"/>
    </source>
</evidence>
<proteinExistence type="predicted"/>
<dbReference type="RefSeq" id="WP_245788893.1">
    <property type="nucleotide sequence ID" value="NZ_FOKG01000028.1"/>
</dbReference>
<dbReference type="EMBL" id="FOKG01000028">
    <property type="protein sequence ID" value="SFB61495.1"/>
    <property type="molecule type" value="Genomic_DNA"/>
</dbReference>
<dbReference type="Proteomes" id="UP000243799">
    <property type="component" value="Unassembled WGS sequence"/>
</dbReference>
<evidence type="ECO:0000313" key="2">
    <source>
        <dbReference type="Proteomes" id="UP000243799"/>
    </source>
</evidence>
<accession>A0A1I1CFN5</accession>
<evidence type="ECO:0008006" key="3">
    <source>
        <dbReference type="Google" id="ProtNLM"/>
    </source>
</evidence>
<dbReference type="AlphaFoldDB" id="A0A1I1CFN5"/>
<sequence>MTSSALAACSDTTCAGSGLLHLRHGIATVAQLKASGMSIKTIASRCRPGGPWRRLSLGVVLLGLGEPTRHQLLSAAVAGLGRNVAITGIDALRAQGASLPPPRTVHILIPAGRRIRPPEFVLVERTARVPDPVFVEELPCAPVTRAAIDAARREHDPERLRDLLTVPVYEGLCTPRQLHAELASGNQRGSSAVRAELRKLTGGWDTFLLGVARRVSAEAPLPPPQWDVTVRDRRGKPIGTVDAWWDEAGLGWQFSPRYEENSGQGRMVRLALTAAGVVLVRTPADRLYHDRQEVIRELVRAFRHAALCPRPKVETTRAVPGH</sequence>
<gene>
    <name evidence="1" type="ORF">SAMN05216266_12818</name>
</gene>
<keyword evidence="2" id="KW-1185">Reference proteome</keyword>
<organism evidence="1 2">
    <name type="scientific">Amycolatopsis marina</name>
    <dbReference type="NCBI Taxonomy" id="490629"/>
    <lineage>
        <taxon>Bacteria</taxon>
        <taxon>Bacillati</taxon>
        <taxon>Actinomycetota</taxon>
        <taxon>Actinomycetes</taxon>
        <taxon>Pseudonocardiales</taxon>
        <taxon>Pseudonocardiaceae</taxon>
        <taxon>Amycolatopsis</taxon>
    </lineage>
</organism>
<dbReference type="STRING" id="490629.SAMN05216266_12818"/>
<protein>
    <recommendedName>
        <fullName evidence="3">Transcriptional regulator, AbiEi antitoxin, Type IV TA system</fullName>
    </recommendedName>
</protein>
<reference evidence="2" key="1">
    <citation type="submission" date="2016-10" db="EMBL/GenBank/DDBJ databases">
        <authorList>
            <person name="Varghese N."/>
            <person name="Submissions S."/>
        </authorList>
    </citation>
    <scope>NUCLEOTIDE SEQUENCE [LARGE SCALE GENOMIC DNA]</scope>
    <source>
        <strain evidence="2">CGMCC 4.3568</strain>
    </source>
</reference>